<keyword evidence="3" id="KW-0963">Cytoplasm</keyword>
<dbReference type="InterPro" id="IPR011047">
    <property type="entry name" value="Quinoprotein_ADH-like_sf"/>
</dbReference>
<dbReference type="InterPro" id="IPR015943">
    <property type="entry name" value="WD40/YVTN_repeat-like_dom_sf"/>
</dbReference>
<dbReference type="Pfam" id="PF25828">
    <property type="entry name" value="CC_Cfap43"/>
    <property type="match status" value="1"/>
</dbReference>
<feature type="coiled-coil region" evidence="9">
    <location>
        <begin position="1509"/>
        <end position="1554"/>
    </location>
</feature>
<evidence type="ECO:0000256" key="2">
    <source>
        <dbReference type="ARBA" id="ARBA00004245"/>
    </source>
</evidence>
<dbReference type="Gene3D" id="2.130.10.10">
    <property type="entry name" value="YVTN repeat-like/Quinoprotein amine dehydrogenase"/>
    <property type="match status" value="2"/>
</dbReference>
<keyword evidence="11" id="KW-1185">Reference proteome</keyword>
<organism evidence="10 11">
    <name type="scientific">Temnothorax longispinosus</name>
    <dbReference type="NCBI Taxonomy" id="300112"/>
    <lineage>
        <taxon>Eukaryota</taxon>
        <taxon>Metazoa</taxon>
        <taxon>Ecdysozoa</taxon>
        <taxon>Arthropoda</taxon>
        <taxon>Hexapoda</taxon>
        <taxon>Insecta</taxon>
        <taxon>Pterygota</taxon>
        <taxon>Neoptera</taxon>
        <taxon>Endopterygota</taxon>
        <taxon>Hymenoptera</taxon>
        <taxon>Apocrita</taxon>
        <taxon>Aculeata</taxon>
        <taxon>Formicoidea</taxon>
        <taxon>Formicidae</taxon>
        <taxon>Myrmicinae</taxon>
        <taxon>Temnothorax</taxon>
    </lineage>
</organism>
<evidence type="ECO:0000256" key="5">
    <source>
        <dbReference type="ARBA" id="ARBA00022737"/>
    </source>
</evidence>
<comment type="caution">
    <text evidence="10">The sequence shown here is derived from an EMBL/GenBank/DDBJ whole genome shotgun (WGS) entry which is preliminary data.</text>
</comment>
<name>A0A4S2KH27_9HYME</name>
<evidence type="ECO:0000313" key="11">
    <source>
        <dbReference type="Proteomes" id="UP000310200"/>
    </source>
</evidence>
<keyword evidence="5" id="KW-0677">Repeat</keyword>
<evidence type="ECO:0008006" key="12">
    <source>
        <dbReference type="Google" id="ProtNLM"/>
    </source>
</evidence>
<dbReference type="GO" id="GO:0060271">
    <property type="term" value="P:cilium assembly"/>
    <property type="evidence" value="ECO:0007669"/>
    <property type="project" value="TreeGrafter"/>
</dbReference>
<accession>A0A4S2KH27</accession>
<evidence type="ECO:0000256" key="1">
    <source>
        <dbReference type="ARBA" id="ARBA00004138"/>
    </source>
</evidence>
<reference evidence="10 11" key="1">
    <citation type="journal article" date="2019" name="Philos. Trans. R. Soc. Lond., B, Biol. Sci.">
        <title>Ant behaviour and brain gene expression of defending hosts depend on the ecological success of the intruding social parasite.</title>
        <authorList>
            <person name="Kaur R."/>
            <person name="Stoldt M."/>
            <person name="Jongepier E."/>
            <person name="Feldmeyer B."/>
            <person name="Menzel F."/>
            <person name="Bornberg-Bauer E."/>
            <person name="Foitzik S."/>
        </authorList>
    </citation>
    <scope>NUCLEOTIDE SEQUENCE [LARGE SCALE GENOMIC DNA]</scope>
    <source>
        <tissue evidence="10">Whole body</tissue>
    </source>
</reference>
<keyword evidence="8" id="KW-0966">Cell projection</keyword>
<protein>
    <recommendedName>
        <fullName evidence="12">Cilia- and flagella-associated protein 43</fullName>
    </recommendedName>
</protein>
<evidence type="ECO:0000256" key="4">
    <source>
        <dbReference type="ARBA" id="ARBA00022574"/>
    </source>
</evidence>
<evidence type="ECO:0000256" key="6">
    <source>
        <dbReference type="ARBA" id="ARBA00023054"/>
    </source>
</evidence>
<evidence type="ECO:0000313" key="10">
    <source>
        <dbReference type="EMBL" id="TGZ48771.1"/>
    </source>
</evidence>
<dbReference type="SUPFAM" id="SSF50998">
    <property type="entry name" value="Quinoprotein alcohol dehydrogenase-like"/>
    <property type="match status" value="1"/>
</dbReference>
<keyword evidence="7" id="KW-0206">Cytoskeleton</keyword>
<keyword evidence="4" id="KW-0853">WD repeat</keyword>
<keyword evidence="6 9" id="KW-0175">Coiled coil</keyword>
<dbReference type="GO" id="GO:0003341">
    <property type="term" value="P:cilium movement"/>
    <property type="evidence" value="ECO:0007669"/>
    <property type="project" value="UniProtKB-ARBA"/>
</dbReference>
<dbReference type="PANTHER" id="PTHR14885">
    <property type="entry name" value="CILIA- AND FLAGELLA-ASSOCIATED PROTEIN 43-RELATED"/>
    <property type="match status" value="1"/>
</dbReference>
<comment type="subcellular location">
    <subcellularLocation>
        <location evidence="1">Cell projection</location>
        <location evidence="1">Cilium</location>
    </subcellularLocation>
    <subcellularLocation>
        <location evidence="2">Cytoplasm</location>
        <location evidence="2">Cytoskeleton</location>
    </subcellularLocation>
</comment>
<gene>
    <name evidence="10" type="ORF">DBV15_10488</name>
</gene>
<evidence type="ECO:0000256" key="9">
    <source>
        <dbReference type="SAM" id="Coils"/>
    </source>
</evidence>
<evidence type="ECO:0000256" key="8">
    <source>
        <dbReference type="ARBA" id="ARBA00023273"/>
    </source>
</evidence>
<sequence>MNQVTSYLPCWARGSKIEEIVWIGKDVLAWCTGLYIIFFHVVKKQQTLHWCWNNATGDGARCISGHQSSPIFAFSERSLNPRIFVLAYPSMTKICECVGGCNSGYLAIAFTPNDHLVSLGSYPNFPMIVWSWRTGEKIAIVNTLIRDEVGQVIRITRTGRTVIGQMGKTCGKLFTWELDVSKVLKYVKYFNCEDYEVKLPGEATIRGIDWCPSTPKDPLLAITDADGHVYLSNYDGTNVLRIVFSQRCGICEDIEVPAVCWFRGGIILRTTFCQIRYFKREPTTDVWRKRWYVKSIVKPHILVAHPSRNWLFYDTLEGYLMQMVFPEDEGTAPTVHKYLHHGGTYRFVDFLYPWCHHLATTDDLKELTILESYSGSEVSKVELDMEGGVSAQASHPDDPLIVVTSDQGEMTVLGVTDPERPTILAYFRLQTNSLDLIKFCHSGKFLIVAQKETGNCYCVNLRRDTPWKVVAQLRAKGRIADAVLYDEDTRGKLKVLILHAQYEPFGSVGQQLLVYDVSYLIGASRRLINEAISVVTLPALFYELSYAPGDPRLLISSPYLERQLHTLRLRRGFEDATLMDATLTGHHTRHARVFADRRWIVTCAYDGLVVIRDRTVRQIVAVVPVHHRLDLGSRKAVVNPNGNVVVALGHDGSLIATHVRRESEKKSKASPLATETKSVYPVDYEWYVKQREKILSDYASLDPAILASLTRARVDFPAAGEKGFRTWEEWRQNAQLREETKFYAAEKAAIAKNLDALKATVKQLLDANETCSEMEKLPVSAFDLNRAGRDQRLKTARDEREDARMELEHVCASMDRIAGWLKATFWDPQVVLGRSIFSFRGDTEVTNYPLTEEDPYFREHLRWAQFARDSVRSIVYDTFQPWHSYTDEQLRVELSKPVRVYREEERRRMDLLLEEEEREIDPEELAELRAVDGMTTHRFVEQSPYYYSQMESYGFAHVMLDDRYLMHDYGKLHAYFNGLFDDMYAAKEREANVIQERNERIRHIDSELRIMFGQGVPRVPADPQWHPKEKAESIIQVLDHEVKARPYVSPSQQEILDMQVAEAERIRQLLLADDFRERVLMKMMDGMLEIRWEDTIKIEVRKPACMLEKQPEQYTSDDIASVKKYEANVEILRQERDRYRRMLETDYAKINALLQEDIDKFDAKLNEFFQLKLRIEAAINQLRLRHVRGRMRNLARIEGVKEDDRMKREISEKRRYENTLEEHAQKLHDVYQDMLAQHDELCTREKTMVKKLHEFAALSKVNIELLERQYKRRPRVSLKNVAASDLLNLAKHLVDRIKPAYFPAECADYSKILESLDARPSGLPQSVDASHWDHLTQSRRQKINVELQIKARQLEIAAVERKLAVFESKIDTCKSSVALFNDRLRTARDERMMREQNAEIQLVLKRGQVELELRGERRDAANAVLVPRGEIERVNEHVRVAGARKLDALKRTIDFRHEVVSIEWEHRCLRTRCKELKEDLHFMKDVTVTRDMRTYLKRKAKGLRDDKTAVHLEREIETATKSLDKALSRETSRLENLRRKIARVKKKNAELDRTITEMNVARWELEQREHTDRKMRLFRQRSDLIRKLQENYTELLALQTRIVAAANVSHVGMDYTYPNNRAVCHACIFRAHKLSVISRSLISQSRCGGAGAHLNSAKSRSTWRRDFNRRRFTTISQRTSGNLRRKDARGKKRKMETHSATISDRVDLNRGDFSIRRRFIFGVRSSQRGEAGSQPLLSATLLRHYAPHSPSATVVAAREGRKSDIRDSRSINHRSAADAGTMLPLSWKKTKLGCPLVHLSRRLL</sequence>
<feature type="coiled-coil region" evidence="9">
    <location>
        <begin position="1206"/>
        <end position="1233"/>
    </location>
</feature>
<dbReference type="Proteomes" id="UP000310200">
    <property type="component" value="Unassembled WGS sequence"/>
</dbReference>
<evidence type="ECO:0000256" key="7">
    <source>
        <dbReference type="ARBA" id="ARBA00023212"/>
    </source>
</evidence>
<proteinExistence type="predicted"/>
<dbReference type="GO" id="GO:0005930">
    <property type="term" value="C:axoneme"/>
    <property type="evidence" value="ECO:0007669"/>
    <property type="project" value="TreeGrafter"/>
</dbReference>
<dbReference type="PANTHER" id="PTHR14885:SF1">
    <property type="entry name" value="CILIA- AND FLAGELLA-ASSOCIATED PROTEIN 43"/>
    <property type="match status" value="1"/>
</dbReference>
<dbReference type="EMBL" id="QBLH01002316">
    <property type="protein sequence ID" value="TGZ48771.1"/>
    <property type="molecule type" value="Genomic_DNA"/>
</dbReference>
<evidence type="ECO:0000256" key="3">
    <source>
        <dbReference type="ARBA" id="ARBA00022490"/>
    </source>
</evidence>